<dbReference type="PANTHER" id="PTHR32305">
    <property type="match status" value="1"/>
</dbReference>
<organism evidence="1 2">
    <name type="scientific">Belliella alkalica</name>
    <dbReference type="NCBI Taxonomy" id="1730871"/>
    <lineage>
        <taxon>Bacteria</taxon>
        <taxon>Pseudomonadati</taxon>
        <taxon>Bacteroidota</taxon>
        <taxon>Cytophagia</taxon>
        <taxon>Cytophagales</taxon>
        <taxon>Cyclobacteriaceae</taxon>
        <taxon>Belliella</taxon>
    </lineage>
</organism>
<dbReference type="RefSeq" id="WP_241412406.1">
    <property type="nucleotide sequence ID" value="NZ_JAKZGO010000008.1"/>
</dbReference>
<dbReference type="Gene3D" id="2.180.10.10">
    <property type="entry name" value="RHS repeat-associated core"/>
    <property type="match status" value="1"/>
</dbReference>
<evidence type="ECO:0000313" key="2">
    <source>
        <dbReference type="Proteomes" id="UP001165430"/>
    </source>
</evidence>
<reference evidence="1" key="1">
    <citation type="submission" date="2022-03" db="EMBL/GenBank/DDBJ databases">
        <title>De novo assembled genomes of Belliella spp. (Cyclobacteriaceae) strains.</title>
        <authorList>
            <person name="Szabo A."/>
            <person name="Korponai K."/>
            <person name="Felfoldi T."/>
        </authorList>
    </citation>
    <scope>NUCLEOTIDE SEQUENCE</scope>
    <source>
        <strain evidence="1">DSM 111903</strain>
    </source>
</reference>
<dbReference type="EMBL" id="JAKZGO010000008">
    <property type="protein sequence ID" value="MCH7414107.1"/>
    <property type="molecule type" value="Genomic_DNA"/>
</dbReference>
<name>A0ABS9VCD4_9BACT</name>
<evidence type="ECO:0000313" key="1">
    <source>
        <dbReference type="EMBL" id="MCH7414107.1"/>
    </source>
</evidence>
<dbReference type="Proteomes" id="UP001165430">
    <property type="component" value="Unassembled WGS sequence"/>
</dbReference>
<comment type="caution">
    <text evidence="1">The sequence shown here is derived from an EMBL/GenBank/DDBJ whole genome shotgun (WGS) entry which is preliminary data.</text>
</comment>
<accession>A0ABS9VCD4</accession>
<dbReference type="InterPro" id="IPR022385">
    <property type="entry name" value="Rhs_assc_core"/>
</dbReference>
<dbReference type="NCBIfam" id="TIGR03696">
    <property type="entry name" value="Rhs_assc_core"/>
    <property type="match status" value="1"/>
</dbReference>
<sequence length="300" mass="32438">MTFNSYSAPSGVGQKFKFNGKERVELTGWDDFGARMYMSDLGRWGVVDPMAEKGVQFSLYSFGFNNPIRFIDPDGKWPSDGVKGPFSSNNVYRNSQGKVVARRITTARRKSANASMGVVTTFAPAGFALGLLYEGAKANLGSGDATAIGSNLFSGALSGAESVAQMGSVDPMVGQNQQMLADGAKKINTFNKVFGVFFATKELTSSATAQEQLESLTFHFIELSGHANSNYSNEGLLEFNNGNLSVGTVTNNLNNIYNVLNDSLSSFDLSTDKGVEAAQSYLNDNLKDIIQKIKNRRNND</sequence>
<gene>
    <name evidence="1" type="ORF">MM213_11460</name>
</gene>
<dbReference type="PANTHER" id="PTHR32305:SF15">
    <property type="entry name" value="PROTEIN RHSA-RELATED"/>
    <property type="match status" value="1"/>
</dbReference>
<proteinExistence type="predicted"/>
<keyword evidence="2" id="KW-1185">Reference proteome</keyword>
<dbReference type="InterPro" id="IPR050708">
    <property type="entry name" value="T6SS_VgrG/RHS"/>
</dbReference>
<protein>
    <submittedName>
        <fullName evidence="1">RHS repeat-associated core domain-containing protein</fullName>
    </submittedName>
</protein>